<evidence type="ECO:0000313" key="1">
    <source>
        <dbReference type="EMBL" id="WVW80175.1"/>
    </source>
</evidence>
<dbReference type="EMBL" id="CP144541">
    <property type="protein sequence ID" value="WVW80175.1"/>
    <property type="molecule type" value="Genomic_DNA"/>
</dbReference>
<evidence type="ECO:0000313" key="2">
    <source>
        <dbReference type="Proteomes" id="UP000092730"/>
    </source>
</evidence>
<sequence length="127" mass="14571">MQSFDPDFMVAIDSKFVLTQGAEDVRWCRCYPGSEDQTDENAKSFNCRVSLWSADPREQHLLRPMNHENVKGSNPWFSQADQDLILAKLPEGSTLDTVKLTQIEVEDSDRFWRHQSVPSEFGFKCVG</sequence>
<dbReference type="KEGG" id="kbi:90824345"/>
<reference evidence="1" key="2">
    <citation type="submission" date="2024-02" db="EMBL/GenBank/DDBJ databases">
        <title>Comparative genomics of Cryptococcus and Kwoniella reveals pathogenesis evolution and contrasting modes of karyotype evolution via chromosome fusion or intercentromeric recombination.</title>
        <authorList>
            <person name="Coelho M.A."/>
            <person name="David-Palma M."/>
            <person name="Shea T."/>
            <person name="Bowers K."/>
            <person name="McGinley-Smith S."/>
            <person name="Mohammad A.W."/>
            <person name="Gnirke A."/>
            <person name="Yurkov A.M."/>
            <person name="Nowrousian M."/>
            <person name="Sun S."/>
            <person name="Cuomo C.A."/>
            <person name="Heitman J."/>
        </authorList>
    </citation>
    <scope>NUCLEOTIDE SEQUENCE</scope>
    <source>
        <strain evidence="1">CBS 10118</strain>
    </source>
</reference>
<organism evidence="1 2">
    <name type="scientific">Kwoniella bestiolae CBS 10118</name>
    <dbReference type="NCBI Taxonomy" id="1296100"/>
    <lineage>
        <taxon>Eukaryota</taxon>
        <taxon>Fungi</taxon>
        <taxon>Dikarya</taxon>
        <taxon>Basidiomycota</taxon>
        <taxon>Agaricomycotina</taxon>
        <taxon>Tremellomycetes</taxon>
        <taxon>Tremellales</taxon>
        <taxon>Cryptococcaceae</taxon>
        <taxon>Kwoniella</taxon>
    </lineage>
</organism>
<reference evidence="1" key="1">
    <citation type="submission" date="2013-07" db="EMBL/GenBank/DDBJ databases">
        <authorList>
            <consortium name="The Broad Institute Genome Sequencing Platform"/>
            <person name="Cuomo C."/>
            <person name="Litvintseva A."/>
            <person name="Chen Y."/>
            <person name="Heitman J."/>
            <person name="Sun S."/>
            <person name="Springer D."/>
            <person name="Dromer F."/>
            <person name="Young S.K."/>
            <person name="Zeng Q."/>
            <person name="Gargeya S."/>
            <person name="Fitzgerald M."/>
            <person name="Abouelleil A."/>
            <person name="Alvarado L."/>
            <person name="Berlin A.M."/>
            <person name="Chapman S.B."/>
            <person name="Dewar J."/>
            <person name="Goldberg J."/>
            <person name="Griggs A."/>
            <person name="Gujja S."/>
            <person name="Hansen M."/>
            <person name="Howarth C."/>
            <person name="Imamovic A."/>
            <person name="Larimer J."/>
            <person name="McCowan C."/>
            <person name="Murphy C."/>
            <person name="Pearson M."/>
            <person name="Priest M."/>
            <person name="Roberts A."/>
            <person name="Saif S."/>
            <person name="Shea T."/>
            <person name="Sykes S."/>
            <person name="Wortman J."/>
            <person name="Nusbaum C."/>
            <person name="Birren B."/>
        </authorList>
    </citation>
    <scope>NUCLEOTIDE SEQUENCE</scope>
    <source>
        <strain evidence="1">CBS 10118</strain>
    </source>
</reference>
<dbReference type="GeneID" id="90824345"/>
<protein>
    <submittedName>
        <fullName evidence="1">Uncharacterized protein</fullName>
    </submittedName>
</protein>
<keyword evidence="2" id="KW-1185">Reference proteome</keyword>
<dbReference type="RefSeq" id="XP_065725497.1">
    <property type="nucleotide sequence ID" value="XM_065869425.1"/>
</dbReference>
<name>A0AAJ8M724_9TREE</name>
<dbReference type="Proteomes" id="UP000092730">
    <property type="component" value="Chromosome 1"/>
</dbReference>
<dbReference type="AlphaFoldDB" id="A0AAJ8M724"/>
<accession>A0AAJ8M724</accession>
<gene>
    <name evidence="1" type="ORF">I302_102152</name>
</gene>
<proteinExistence type="predicted"/>